<comment type="catalytic activity">
    <reaction evidence="1 15">
        <text>Thiol-dependent hydrolysis of ester, thioester, amide, peptide and isopeptide bonds formed by the C-terminal Gly of ubiquitin (a 76-residue protein attached to proteins as an intracellular targeting signal).</text>
        <dbReference type="EC" id="3.4.19.12"/>
    </reaction>
</comment>
<dbReference type="InParanoid" id="D8RS26"/>
<protein>
    <recommendedName>
        <fullName evidence="15">Ubiquitin carboxyl-terminal hydrolase</fullName>
        <ecNumber evidence="15">3.4.19.12</ecNumber>
    </recommendedName>
</protein>
<proteinExistence type="inferred from homology"/>
<dbReference type="InterPro" id="IPR001607">
    <property type="entry name" value="Znf_UBP"/>
</dbReference>
<dbReference type="PROSITE" id="PS50271">
    <property type="entry name" value="ZF_UBP"/>
    <property type="match status" value="1"/>
</dbReference>
<reference evidence="18 19" key="1">
    <citation type="journal article" date="2011" name="Science">
        <title>The Selaginella genome identifies genetic changes associated with the evolution of vascular plants.</title>
        <authorList>
            <person name="Banks J.A."/>
            <person name="Nishiyama T."/>
            <person name="Hasebe M."/>
            <person name="Bowman J.L."/>
            <person name="Gribskov M."/>
            <person name="dePamphilis C."/>
            <person name="Albert V.A."/>
            <person name="Aono N."/>
            <person name="Aoyama T."/>
            <person name="Ambrose B.A."/>
            <person name="Ashton N.W."/>
            <person name="Axtell M.J."/>
            <person name="Barker E."/>
            <person name="Barker M.S."/>
            <person name="Bennetzen J.L."/>
            <person name="Bonawitz N.D."/>
            <person name="Chapple C."/>
            <person name="Cheng C."/>
            <person name="Correa L.G."/>
            <person name="Dacre M."/>
            <person name="DeBarry J."/>
            <person name="Dreyer I."/>
            <person name="Elias M."/>
            <person name="Engstrom E.M."/>
            <person name="Estelle M."/>
            <person name="Feng L."/>
            <person name="Finet C."/>
            <person name="Floyd S.K."/>
            <person name="Frommer W.B."/>
            <person name="Fujita T."/>
            <person name="Gramzow L."/>
            <person name="Gutensohn M."/>
            <person name="Harholt J."/>
            <person name="Hattori M."/>
            <person name="Heyl A."/>
            <person name="Hirai T."/>
            <person name="Hiwatashi Y."/>
            <person name="Ishikawa M."/>
            <person name="Iwata M."/>
            <person name="Karol K.G."/>
            <person name="Koehler B."/>
            <person name="Kolukisaoglu U."/>
            <person name="Kubo M."/>
            <person name="Kurata T."/>
            <person name="Lalonde S."/>
            <person name="Li K."/>
            <person name="Li Y."/>
            <person name="Litt A."/>
            <person name="Lyons E."/>
            <person name="Manning G."/>
            <person name="Maruyama T."/>
            <person name="Michael T.P."/>
            <person name="Mikami K."/>
            <person name="Miyazaki S."/>
            <person name="Morinaga S."/>
            <person name="Murata T."/>
            <person name="Mueller-Roeber B."/>
            <person name="Nelson D.R."/>
            <person name="Obara M."/>
            <person name="Oguri Y."/>
            <person name="Olmstead R.G."/>
            <person name="Onodera N."/>
            <person name="Petersen B.L."/>
            <person name="Pils B."/>
            <person name="Prigge M."/>
            <person name="Rensing S.A."/>
            <person name="Riano-Pachon D.M."/>
            <person name="Roberts A.W."/>
            <person name="Sato Y."/>
            <person name="Scheller H.V."/>
            <person name="Schulz B."/>
            <person name="Schulz C."/>
            <person name="Shakirov E.V."/>
            <person name="Shibagaki N."/>
            <person name="Shinohara N."/>
            <person name="Shippen D.E."/>
            <person name="Soerensen I."/>
            <person name="Sotooka R."/>
            <person name="Sugimoto N."/>
            <person name="Sugita M."/>
            <person name="Sumikawa N."/>
            <person name="Tanurdzic M."/>
            <person name="Theissen G."/>
            <person name="Ulvskov P."/>
            <person name="Wakazuki S."/>
            <person name="Weng J.K."/>
            <person name="Willats W.W."/>
            <person name="Wipf D."/>
            <person name="Wolf P.G."/>
            <person name="Yang L."/>
            <person name="Zimmer A.D."/>
            <person name="Zhu Q."/>
            <person name="Mitros T."/>
            <person name="Hellsten U."/>
            <person name="Loque D."/>
            <person name="Otillar R."/>
            <person name="Salamov A."/>
            <person name="Schmutz J."/>
            <person name="Shapiro H."/>
            <person name="Lindquist E."/>
            <person name="Lucas S."/>
            <person name="Rokhsar D."/>
            <person name="Grigoriev I.V."/>
        </authorList>
    </citation>
    <scope>NUCLEOTIDE SEQUENCE [LARGE SCALE GENOMIC DNA]</scope>
</reference>
<evidence type="ECO:0000256" key="15">
    <source>
        <dbReference type="RuleBase" id="RU366025"/>
    </source>
</evidence>
<evidence type="ECO:0000256" key="12">
    <source>
        <dbReference type="ARBA" id="ARBA00023242"/>
    </source>
</evidence>
<accession>D8RS26</accession>
<keyword evidence="12" id="KW-0539">Nucleus</keyword>
<dbReference type="Pfam" id="PF00443">
    <property type="entry name" value="UCH"/>
    <property type="match status" value="1"/>
</dbReference>
<dbReference type="SUPFAM" id="SSF57850">
    <property type="entry name" value="RING/U-box"/>
    <property type="match status" value="1"/>
</dbReference>
<feature type="domain" description="USP" evidence="16">
    <location>
        <begin position="185"/>
        <end position="534"/>
    </location>
</feature>
<evidence type="ECO:0000256" key="14">
    <source>
        <dbReference type="PROSITE-ProRule" id="PRU00502"/>
    </source>
</evidence>
<evidence type="ECO:0000256" key="11">
    <source>
        <dbReference type="ARBA" id="ARBA00023163"/>
    </source>
</evidence>
<dbReference type="AlphaFoldDB" id="D8RS26"/>
<evidence type="ECO:0000256" key="3">
    <source>
        <dbReference type="ARBA" id="ARBA00022670"/>
    </source>
</evidence>
<evidence type="ECO:0000256" key="8">
    <source>
        <dbReference type="ARBA" id="ARBA00022807"/>
    </source>
</evidence>
<dbReference type="HOGENOM" id="CLU_008279_11_0_1"/>
<dbReference type="InterPro" id="IPR028889">
    <property type="entry name" value="USP"/>
</dbReference>
<dbReference type="InterPro" id="IPR013083">
    <property type="entry name" value="Znf_RING/FYVE/PHD"/>
</dbReference>
<evidence type="ECO:0000256" key="13">
    <source>
        <dbReference type="ARBA" id="ARBA00038490"/>
    </source>
</evidence>
<dbReference type="InterPro" id="IPR038765">
    <property type="entry name" value="Papain-like_cys_pep_sf"/>
</dbReference>
<evidence type="ECO:0000256" key="5">
    <source>
        <dbReference type="ARBA" id="ARBA00022771"/>
    </source>
</evidence>
<dbReference type="GO" id="GO:0006508">
    <property type="term" value="P:proteolysis"/>
    <property type="evidence" value="ECO:0007669"/>
    <property type="project" value="UniProtKB-KW"/>
</dbReference>
<dbReference type="InterPro" id="IPR050185">
    <property type="entry name" value="Ub_carboxyl-term_hydrolase"/>
</dbReference>
<keyword evidence="10" id="KW-0805">Transcription regulation</keyword>
<dbReference type="GO" id="GO:0005634">
    <property type="term" value="C:nucleus"/>
    <property type="evidence" value="ECO:0007669"/>
    <property type="project" value="UniProtKB-SubCell"/>
</dbReference>
<dbReference type="OMA" id="NVSCNCI"/>
<keyword evidence="9" id="KW-0862">Zinc</keyword>
<keyword evidence="4" id="KW-0479">Metal-binding</keyword>
<dbReference type="MEROPS" id="C19.035"/>
<evidence type="ECO:0000259" key="17">
    <source>
        <dbReference type="PROSITE" id="PS50271"/>
    </source>
</evidence>
<keyword evidence="5 14" id="KW-0863">Zinc-finger</keyword>
<organism evidence="19">
    <name type="scientific">Selaginella moellendorffii</name>
    <name type="common">Spikemoss</name>
    <dbReference type="NCBI Taxonomy" id="88036"/>
    <lineage>
        <taxon>Eukaryota</taxon>
        <taxon>Viridiplantae</taxon>
        <taxon>Streptophyta</taxon>
        <taxon>Embryophyta</taxon>
        <taxon>Tracheophyta</taxon>
        <taxon>Lycopodiopsida</taxon>
        <taxon>Selaginellales</taxon>
        <taxon>Selaginellaceae</taxon>
        <taxon>Selaginella</taxon>
    </lineage>
</organism>
<dbReference type="KEGG" id="smo:SELMODRAFT_100312"/>
<dbReference type="PROSITE" id="PS00973">
    <property type="entry name" value="USP_2"/>
    <property type="match status" value="1"/>
</dbReference>
<dbReference type="Proteomes" id="UP000001514">
    <property type="component" value="Unassembled WGS sequence"/>
</dbReference>
<dbReference type="PROSITE" id="PS50235">
    <property type="entry name" value="USP_3"/>
    <property type="match status" value="1"/>
</dbReference>
<dbReference type="EC" id="3.4.19.12" evidence="15"/>
<dbReference type="Gramene" id="EFJ24797">
    <property type="protein sequence ID" value="EFJ24797"/>
    <property type="gene ID" value="SELMODRAFT_100312"/>
</dbReference>
<dbReference type="InterPro" id="IPR018200">
    <property type="entry name" value="USP_CS"/>
</dbReference>
<evidence type="ECO:0000256" key="9">
    <source>
        <dbReference type="ARBA" id="ARBA00022833"/>
    </source>
</evidence>
<name>D8RS26_SELML</name>
<keyword evidence="19" id="KW-1185">Reference proteome</keyword>
<gene>
    <name evidence="18" type="ORF">SELMODRAFT_100312</name>
</gene>
<dbReference type="SUPFAM" id="SSF54001">
    <property type="entry name" value="Cysteine proteinases"/>
    <property type="match status" value="1"/>
</dbReference>
<feature type="domain" description="UBP-type" evidence="17">
    <location>
        <begin position="40"/>
        <end position="136"/>
    </location>
</feature>
<keyword evidence="8 15" id="KW-0788">Thiol protease</keyword>
<evidence type="ECO:0000313" key="19">
    <source>
        <dbReference type="Proteomes" id="UP000001514"/>
    </source>
</evidence>
<evidence type="ECO:0000313" key="18">
    <source>
        <dbReference type="EMBL" id="EFJ24797.1"/>
    </source>
</evidence>
<comment type="subcellular location">
    <subcellularLocation>
        <location evidence="2">Nucleus</location>
    </subcellularLocation>
</comment>
<dbReference type="PROSITE" id="PS00972">
    <property type="entry name" value="USP_1"/>
    <property type="match status" value="1"/>
</dbReference>
<evidence type="ECO:0000259" key="16">
    <source>
        <dbReference type="PROSITE" id="PS50235"/>
    </source>
</evidence>
<dbReference type="GO" id="GO:0004843">
    <property type="term" value="F:cysteine-type deubiquitinase activity"/>
    <property type="evidence" value="ECO:0007669"/>
    <property type="project" value="UniProtKB-UniRule"/>
</dbReference>
<evidence type="ECO:0000256" key="7">
    <source>
        <dbReference type="ARBA" id="ARBA00022801"/>
    </source>
</evidence>
<dbReference type="GO" id="GO:0008270">
    <property type="term" value="F:zinc ion binding"/>
    <property type="evidence" value="ECO:0007669"/>
    <property type="project" value="UniProtKB-KW"/>
</dbReference>
<dbReference type="PANTHER" id="PTHR21646">
    <property type="entry name" value="UBIQUITIN CARBOXYL-TERMINAL HYDROLASE"/>
    <property type="match status" value="1"/>
</dbReference>
<evidence type="ECO:0000256" key="2">
    <source>
        <dbReference type="ARBA" id="ARBA00004123"/>
    </source>
</evidence>
<keyword evidence="7 15" id="KW-0378">Hydrolase</keyword>
<comment type="similarity">
    <text evidence="13">Belongs to the peptidase C19 family. UBP8 subfamily.</text>
</comment>
<dbReference type="EMBL" id="GL377588">
    <property type="protein sequence ID" value="EFJ24797.1"/>
    <property type="molecule type" value="Genomic_DNA"/>
</dbReference>
<keyword evidence="3 15" id="KW-0645">Protease</keyword>
<evidence type="ECO:0000256" key="4">
    <source>
        <dbReference type="ARBA" id="ARBA00022723"/>
    </source>
</evidence>
<dbReference type="eggNOG" id="KOG1867">
    <property type="taxonomic scope" value="Eukaryota"/>
</dbReference>
<evidence type="ECO:0000256" key="6">
    <source>
        <dbReference type="ARBA" id="ARBA00022786"/>
    </source>
</evidence>
<comment type="function">
    <text evidence="15">Recognizes and hydrolyzes the peptide bond at the C-terminal Gly of ubiquitin. Involved in the processing of poly-ubiquitin precursors as well as that of ubiquitinated proteins.</text>
</comment>
<sequence length="572" mass="63794">MVTKSSSPCYRPCEHLVDYKSKHSTRGFRALQRCIVVLPPGRPSVRTLSCDEDPVPRCASCAKSHGRLYACLICSTISCYSSSSSHARSHALELPGHELAIDLDRAELFCCICNDQVYDADFDWVVVCAHASSLAKCTSFSNGRTAPPLNVYSRKRNRGAEYKPWEPSSKDPLVLERGAAPLGLRGLTNMGSTCFMNSVLQALLHTPPLRSYFLGHCHNKAACQSKVCLGCDMDDMFAAAFSGDRTPYSPAQFLYRRYLFLFSFLNSWWQHAANLAGYEQQDAHDFFISAVEGIHANSQQPELRKGNDAECRCIVHRVFSGLLRSDVTCTACGFTSTKNDPCVDISLDLESTALEKQIYASSSTLLGCLDRFTRPERLGSNERFFCESCQSRQEAVKQMSVRKLPVVLCFHVKRFEHSAKNYRKVDTYVQFPLSLNMACYLSSSIARLRHGNRLIFVEGKGELGGDNDSGSTSPSSEFELFAVVSHSGKLDGGHYVAYLRLGGEWYKCDDAWITRVGESVVRATQAYMLYYVQRSLSDESSTTIPERFNQHQTLVLDEKIGYTSLLADAVQA</sequence>
<dbReference type="PANTHER" id="PTHR21646:SF33">
    <property type="entry name" value="UBIQUITIN CARBOXYL-TERMINAL HYDROLASE 22"/>
    <property type="match status" value="1"/>
</dbReference>
<evidence type="ECO:0000256" key="1">
    <source>
        <dbReference type="ARBA" id="ARBA00000707"/>
    </source>
</evidence>
<dbReference type="Gene3D" id="3.30.40.10">
    <property type="entry name" value="Zinc/RING finger domain, C3HC4 (zinc finger)"/>
    <property type="match status" value="1"/>
</dbReference>
<dbReference type="SMART" id="SM00290">
    <property type="entry name" value="ZnF_UBP"/>
    <property type="match status" value="1"/>
</dbReference>
<dbReference type="FunCoup" id="D8RS26">
    <property type="interactions" value="3168"/>
</dbReference>
<dbReference type="InterPro" id="IPR001394">
    <property type="entry name" value="Peptidase_C19_UCH"/>
</dbReference>
<dbReference type="Pfam" id="PF02148">
    <property type="entry name" value="zf-UBP"/>
    <property type="match status" value="1"/>
</dbReference>
<dbReference type="GO" id="GO:0016579">
    <property type="term" value="P:protein deubiquitination"/>
    <property type="evidence" value="ECO:0007669"/>
    <property type="project" value="InterPro"/>
</dbReference>
<keyword evidence="11" id="KW-0804">Transcription</keyword>
<dbReference type="Gene3D" id="3.90.70.10">
    <property type="entry name" value="Cysteine proteinases"/>
    <property type="match status" value="1"/>
</dbReference>
<keyword evidence="6 15" id="KW-0833">Ubl conjugation pathway</keyword>
<dbReference type="STRING" id="88036.D8RS26"/>
<evidence type="ECO:0000256" key="10">
    <source>
        <dbReference type="ARBA" id="ARBA00023015"/>
    </source>
</evidence>